<evidence type="ECO:0000256" key="2">
    <source>
        <dbReference type="ARBA" id="ARBA00023002"/>
    </source>
</evidence>
<dbReference type="EMBL" id="CP017757">
    <property type="protein sequence ID" value="AQV94268.1"/>
    <property type="molecule type" value="Genomic_DNA"/>
</dbReference>
<dbReference type="Pfam" id="PF08240">
    <property type="entry name" value="ADH_N"/>
    <property type="match status" value="1"/>
</dbReference>
<dbReference type="RefSeq" id="WP_078196525.1">
    <property type="nucleotide sequence ID" value="NZ_CP017757.2"/>
</dbReference>
<name>A0A1U9UNN6_CUPNE</name>
<dbReference type="InterPro" id="IPR036291">
    <property type="entry name" value="NAD(P)-bd_dom_sf"/>
</dbReference>
<dbReference type="Gene3D" id="3.90.180.10">
    <property type="entry name" value="Medium-chain alcohol dehydrogenases, catalytic domain"/>
    <property type="match status" value="1"/>
</dbReference>
<evidence type="ECO:0000259" key="3">
    <source>
        <dbReference type="SMART" id="SM00829"/>
    </source>
</evidence>
<dbReference type="Proteomes" id="UP000189627">
    <property type="component" value="Chromosome 1"/>
</dbReference>
<keyword evidence="2" id="KW-0560">Oxidoreductase</keyword>
<dbReference type="GO" id="GO:0003960">
    <property type="term" value="F:quinone reductase (NADPH) activity"/>
    <property type="evidence" value="ECO:0007669"/>
    <property type="project" value="InterPro"/>
</dbReference>
<organism evidence="4 5">
    <name type="scientific">Cupriavidus necator</name>
    <name type="common">Alcaligenes eutrophus</name>
    <name type="synonym">Ralstonia eutropha</name>
    <dbReference type="NCBI Taxonomy" id="106590"/>
    <lineage>
        <taxon>Bacteria</taxon>
        <taxon>Pseudomonadati</taxon>
        <taxon>Pseudomonadota</taxon>
        <taxon>Betaproteobacteria</taxon>
        <taxon>Burkholderiales</taxon>
        <taxon>Burkholderiaceae</taxon>
        <taxon>Cupriavidus</taxon>
    </lineage>
</organism>
<dbReference type="PANTHER" id="PTHR48106">
    <property type="entry name" value="QUINONE OXIDOREDUCTASE PIG3-RELATED"/>
    <property type="match status" value="1"/>
</dbReference>
<dbReference type="InterPro" id="IPR013149">
    <property type="entry name" value="ADH-like_C"/>
</dbReference>
<dbReference type="InterPro" id="IPR047618">
    <property type="entry name" value="QOR-like"/>
</dbReference>
<dbReference type="Gene3D" id="3.40.50.720">
    <property type="entry name" value="NAD(P)-binding Rossmann-like Domain"/>
    <property type="match status" value="1"/>
</dbReference>
<dbReference type="SUPFAM" id="SSF51735">
    <property type="entry name" value="NAD(P)-binding Rossmann-fold domains"/>
    <property type="match status" value="1"/>
</dbReference>
<evidence type="ECO:0000313" key="5">
    <source>
        <dbReference type="Proteomes" id="UP000189627"/>
    </source>
</evidence>
<dbReference type="InterPro" id="IPR011032">
    <property type="entry name" value="GroES-like_sf"/>
</dbReference>
<dbReference type="GO" id="GO:0070402">
    <property type="term" value="F:NADPH binding"/>
    <property type="evidence" value="ECO:0007669"/>
    <property type="project" value="TreeGrafter"/>
</dbReference>
<gene>
    <name evidence="4" type="ORF">BJN34_10245</name>
</gene>
<reference evidence="5" key="1">
    <citation type="submission" date="2017-02" db="EMBL/GenBank/DDBJ databases">
        <title>Complete genome sequence of Cupriavidus necator strain NH9, a 3-chlorobenzoate degrader.</title>
        <authorList>
            <person name="Moriuchi R."/>
            <person name="Dohra H."/>
            <person name="Ogawa N."/>
        </authorList>
    </citation>
    <scope>NUCLEOTIDE SEQUENCE [LARGE SCALE GENOMIC DNA]</scope>
    <source>
        <strain evidence="5">NH9</strain>
    </source>
</reference>
<evidence type="ECO:0000313" key="4">
    <source>
        <dbReference type="EMBL" id="AQV94268.1"/>
    </source>
</evidence>
<accession>A0A1U9UNN6</accession>
<dbReference type="CDD" id="cd05286">
    <property type="entry name" value="QOR2"/>
    <property type="match status" value="1"/>
</dbReference>
<dbReference type="OrthoDB" id="9805883at2"/>
<evidence type="ECO:0000256" key="1">
    <source>
        <dbReference type="ARBA" id="ARBA00022857"/>
    </source>
</evidence>
<dbReference type="SMART" id="SM00829">
    <property type="entry name" value="PKS_ER"/>
    <property type="match status" value="1"/>
</dbReference>
<protein>
    <submittedName>
        <fullName evidence="4">Quinone oxidoreductase</fullName>
    </submittedName>
</protein>
<dbReference type="GO" id="GO:0035925">
    <property type="term" value="F:mRNA 3'-UTR AU-rich region binding"/>
    <property type="evidence" value="ECO:0007669"/>
    <property type="project" value="TreeGrafter"/>
</dbReference>
<keyword evidence="1" id="KW-0521">NADP</keyword>
<proteinExistence type="predicted"/>
<dbReference type="PANTHER" id="PTHR48106:SF13">
    <property type="entry name" value="QUINONE OXIDOREDUCTASE-RELATED"/>
    <property type="match status" value="1"/>
</dbReference>
<dbReference type="GO" id="GO:0005829">
    <property type="term" value="C:cytosol"/>
    <property type="evidence" value="ECO:0007669"/>
    <property type="project" value="TreeGrafter"/>
</dbReference>
<dbReference type="InterPro" id="IPR013154">
    <property type="entry name" value="ADH-like_N"/>
</dbReference>
<dbReference type="KEGG" id="cuh:BJN34_10245"/>
<dbReference type="SUPFAM" id="SSF50129">
    <property type="entry name" value="GroES-like"/>
    <property type="match status" value="1"/>
</dbReference>
<feature type="domain" description="Enoyl reductase (ER)" evidence="3">
    <location>
        <begin position="11"/>
        <end position="316"/>
    </location>
</feature>
<dbReference type="Pfam" id="PF00107">
    <property type="entry name" value="ADH_zinc_N"/>
    <property type="match status" value="1"/>
</dbReference>
<dbReference type="AlphaFoldDB" id="A0A1U9UNN6"/>
<dbReference type="InterPro" id="IPR020843">
    <property type="entry name" value="ER"/>
</dbReference>
<sequence>MTTTIRFHQYGAPDVLKVEEETVGAPGPGQVRLRHAAIGVNFIDTMFRKGVFPVPLPGVTGVEGAGVVEAVGPGVAGVQIGDRVAYYLAPGSYADVRLISAEALVPLPDDITFEQAATILTKGLTAWAGLHGFHRVKAGDTVLVQGATSSVGLLLARWARSLGATVIGTAGSEAKRGRLTGSVDHALLSGDPALPGQIRSIAPDGVDVVYEFVGKATFEASVAGVRDGGTIVTIGAASGQPAMDQAALEARQIRVVGGPMAQHLEGRAREVAIAAVFDAYRTGVLGEPEVARYPLSEAARAHADIEARLRTGAMILVP</sequence>